<protein>
    <submittedName>
        <fullName evidence="1">Uncharacterized protein</fullName>
    </submittedName>
</protein>
<organism evidence="1 2">
    <name type="scientific">Kitasatospora kazusensis</name>
    <dbReference type="NCBI Taxonomy" id="407974"/>
    <lineage>
        <taxon>Bacteria</taxon>
        <taxon>Bacillati</taxon>
        <taxon>Actinomycetota</taxon>
        <taxon>Actinomycetes</taxon>
        <taxon>Kitasatosporales</taxon>
        <taxon>Streptomycetaceae</taxon>
        <taxon>Kitasatospora</taxon>
    </lineage>
</organism>
<keyword evidence="2" id="KW-1185">Reference proteome</keyword>
<evidence type="ECO:0000313" key="1">
    <source>
        <dbReference type="EMBL" id="GAA2133271.1"/>
    </source>
</evidence>
<evidence type="ECO:0000313" key="2">
    <source>
        <dbReference type="Proteomes" id="UP001422759"/>
    </source>
</evidence>
<gene>
    <name evidence="1" type="ORF">GCM10009760_09260</name>
</gene>
<sequence>MRGTDRGRKLDVGEQQAIRLNFRLSEDEADLREQGWMSGATWRDWSGSIRAQMGREPYRRLWAQAIEDSDFKPDYTFRHLRILCGPGGETYGPRQRRPARCASRAKGAVQRALGVMP</sequence>
<reference evidence="1 2" key="1">
    <citation type="journal article" date="2019" name="Int. J. Syst. Evol. Microbiol.">
        <title>The Global Catalogue of Microorganisms (GCM) 10K type strain sequencing project: providing services to taxonomists for standard genome sequencing and annotation.</title>
        <authorList>
            <consortium name="The Broad Institute Genomics Platform"/>
            <consortium name="The Broad Institute Genome Sequencing Center for Infectious Disease"/>
            <person name="Wu L."/>
            <person name="Ma J."/>
        </authorList>
    </citation>
    <scope>NUCLEOTIDE SEQUENCE [LARGE SCALE GENOMIC DNA]</scope>
    <source>
        <strain evidence="1 2">JCM 14560</strain>
    </source>
</reference>
<proteinExistence type="predicted"/>
<accession>A0ABN2YWS2</accession>
<comment type="caution">
    <text evidence="1">The sequence shown here is derived from an EMBL/GenBank/DDBJ whole genome shotgun (WGS) entry which is preliminary data.</text>
</comment>
<name>A0ABN2YWS2_9ACTN</name>
<dbReference type="EMBL" id="BAAANT010000003">
    <property type="protein sequence ID" value="GAA2133271.1"/>
    <property type="molecule type" value="Genomic_DNA"/>
</dbReference>
<dbReference type="Proteomes" id="UP001422759">
    <property type="component" value="Unassembled WGS sequence"/>
</dbReference>